<feature type="binding site" description="axial binding residue" evidence="12">
    <location>
        <position position="272"/>
    </location>
    <ligand>
        <name>heme b</name>
        <dbReference type="ChEBI" id="CHEBI:60344"/>
    </ligand>
    <ligandPart>
        <name>Fe</name>
        <dbReference type="ChEBI" id="CHEBI:18248"/>
    </ligandPart>
</feature>
<comment type="catalytic activity">
    <reaction evidence="8 12 13">
        <text>H2O2 + AH2 = A + 2 H2O</text>
        <dbReference type="Rhea" id="RHEA:30275"/>
        <dbReference type="ChEBI" id="CHEBI:13193"/>
        <dbReference type="ChEBI" id="CHEBI:15377"/>
        <dbReference type="ChEBI" id="CHEBI:16240"/>
        <dbReference type="ChEBI" id="CHEBI:17499"/>
        <dbReference type="EC" id="1.11.1.21"/>
    </reaction>
</comment>
<dbReference type="Proteomes" id="UP000432015">
    <property type="component" value="Unassembled WGS sequence"/>
</dbReference>
<evidence type="ECO:0000313" key="17">
    <source>
        <dbReference type="Proteomes" id="UP000432015"/>
    </source>
</evidence>
<comment type="cofactor">
    <cofactor evidence="12">
        <name>heme b</name>
        <dbReference type="ChEBI" id="CHEBI:60344"/>
    </cofactor>
    <text evidence="12">Binds 1 heme b (iron(II)-protoporphyrin IX) group per dimer.</text>
</comment>
<dbReference type="InterPro" id="IPR010255">
    <property type="entry name" value="Haem_peroxidase_sf"/>
</dbReference>
<keyword evidence="17" id="KW-1185">Reference proteome</keyword>
<dbReference type="EC" id="1.11.1.21" evidence="10 12"/>
<dbReference type="PROSITE" id="PS00435">
    <property type="entry name" value="PEROXIDASE_1"/>
    <property type="match status" value="1"/>
</dbReference>
<evidence type="ECO:0000259" key="15">
    <source>
        <dbReference type="PROSITE" id="PS50873"/>
    </source>
</evidence>
<proteinExistence type="inferred from homology"/>
<dbReference type="GO" id="GO:0070301">
    <property type="term" value="P:cellular response to hydrogen peroxide"/>
    <property type="evidence" value="ECO:0007669"/>
    <property type="project" value="TreeGrafter"/>
</dbReference>
<dbReference type="PANTHER" id="PTHR30555:SF0">
    <property type="entry name" value="CATALASE-PEROXIDASE"/>
    <property type="match status" value="1"/>
</dbReference>
<evidence type="ECO:0000256" key="3">
    <source>
        <dbReference type="ARBA" id="ARBA00022723"/>
    </source>
</evidence>
<evidence type="ECO:0000256" key="9">
    <source>
        <dbReference type="ARBA" id="ARBA00060838"/>
    </source>
</evidence>
<gene>
    <name evidence="12 16" type="primary">katG</name>
    <name evidence="16" type="ORF">GNZ18_17430</name>
</gene>
<feature type="region of interest" description="Disordered" evidence="14">
    <location>
        <begin position="351"/>
        <end position="376"/>
    </location>
</feature>
<dbReference type="GO" id="GO:0042744">
    <property type="term" value="P:hydrogen peroxide catabolic process"/>
    <property type="evidence" value="ECO:0007669"/>
    <property type="project" value="UniProtKB-KW"/>
</dbReference>
<dbReference type="PRINTS" id="PR00460">
    <property type="entry name" value="BPEROXIDASE"/>
</dbReference>
<evidence type="ECO:0000256" key="11">
    <source>
        <dbReference type="ARBA" id="ARBA00074141"/>
    </source>
</evidence>
<dbReference type="AlphaFoldDB" id="A0A7K1L1U2"/>
<evidence type="ECO:0000256" key="12">
    <source>
        <dbReference type="HAMAP-Rule" id="MF_01961"/>
    </source>
</evidence>
<evidence type="ECO:0000256" key="2">
    <source>
        <dbReference type="ARBA" id="ARBA00022617"/>
    </source>
</evidence>
<dbReference type="GO" id="GO:0046872">
    <property type="term" value="F:metal ion binding"/>
    <property type="evidence" value="ECO:0007669"/>
    <property type="project" value="UniProtKB-KW"/>
</dbReference>
<feature type="cross-link" description="Tryptophyl-tyrosyl-methioninium (Tyr-Met) (with Trp-108)" evidence="12">
    <location>
        <begin position="231"/>
        <end position="257"/>
    </location>
</feature>
<evidence type="ECO:0000256" key="4">
    <source>
        <dbReference type="ARBA" id="ARBA00023002"/>
    </source>
</evidence>
<keyword evidence="1 12" id="KW-0575">Peroxidase</keyword>
<reference evidence="16 17" key="1">
    <citation type="submission" date="2019-11" db="EMBL/GenBank/DDBJ databases">
        <authorList>
            <person name="Cao P."/>
        </authorList>
    </citation>
    <scope>NUCLEOTIDE SEQUENCE [LARGE SCALE GENOMIC DNA]</scope>
    <source>
        <strain evidence="16 17">NEAU-AAG5</strain>
    </source>
</reference>
<keyword evidence="6 12" id="KW-0376">Hydrogen peroxide</keyword>
<dbReference type="EMBL" id="WOFH01000005">
    <property type="protein sequence ID" value="MUN38372.1"/>
    <property type="molecule type" value="Genomic_DNA"/>
</dbReference>
<dbReference type="NCBIfam" id="NF011635">
    <property type="entry name" value="PRK15061.1"/>
    <property type="match status" value="1"/>
</dbReference>
<feature type="active site" description="Proton acceptor" evidence="12">
    <location>
        <position position="109"/>
    </location>
</feature>
<accession>A0A7K1L1U2</accession>
<dbReference type="FunFam" id="1.10.420.10:FF:000004">
    <property type="entry name" value="Catalase-peroxidase"/>
    <property type="match status" value="1"/>
</dbReference>
<dbReference type="RefSeq" id="WP_156217476.1">
    <property type="nucleotide sequence ID" value="NZ_WOFH01000005.1"/>
</dbReference>
<dbReference type="PROSITE" id="PS00436">
    <property type="entry name" value="PEROXIDASE_2"/>
    <property type="match status" value="1"/>
</dbReference>
<evidence type="ECO:0000256" key="1">
    <source>
        <dbReference type="ARBA" id="ARBA00022559"/>
    </source>
</evidence>
<feature type="site" description="Transition state stabilizer" evidence="12">
    <location>
        <position position="105"/>
    </location>
</feature>
<dbReference type="SUPFAM" id="SSF48113">
    <property type="entry name" value="Heme-dependent peroxidases"/>
    <property type="match status" value="2"/>
</dbReference>
<dbReference type="PROSITE" id="PS50873">
    <property type="entry name" value="PEROXIDASE_4"/>
    <property type="match status" value="1"/>
</dbReference>
<organism evidence="16 17">
    <name type="scientific">Actinomadura litoris</name>
    <dbReference type="NCBI Taxonomy" id="2678616"/>
    <lineage>
        <taxon>Bacteria</taxon>
        <taxon>Bacillati</taxon>
        <taxon>Actinomycetota</taxon>
        <taxon>Actinomycetes</taxon>
        <taxon>Streptosporangiales</taxon>
        <taxon>Thermomonosporaceae</taxon>
        <taxon>Actinomadura</taxon>
    </lineage>
</organism>
<dbReference type="HAMAP" id="MF_01961">
    <property type="entry name" value="Catal_peroxid"/>
    <property type="match status" value="1"/>
</dbReference>
<keyword evidence="3 12" id="KW-0479">Metal-binding</keyword>
<dbReference type="GO" id="GO:0005829">
    <property type="term" value="C:cytosol"/>
    <property type="evidence" value="ECO:0007669"/>
    <property type="project" value="UniProtKB-ARBA"/>
</dbReference>
<dbReference type="InterPro" id="IPR000763">
    <property type="entry name" value="Catalase_peroxidase"/>
</dbReference>
<name>A0A7K1L1U2_9ACTN</name>
<feature type="region of interest" description="Disordered" evidence="14">
    <location>
        <begin position="1"/>
        <end position="38"/>
    </location>
</feature>
<protein>
    <recommendedName>
        <fullName evidence="11 12">Catalase-peroxidase</fullName>
        <shortName evidence="12">CP</shortName>
        <ecNumber evidence="10 12">1.11.1.21</ecNumber>
    </recommendedName>
    <alternativeName>
        <fullName evidence="12">Peroxidase/catalase</fullName>
    </alternativeName>
</protein>
<dbReference type="CDD" id="cd00649">
    <property type="entry name" value="catalase_peroxidase_1"/>
    <property type="match status" value="1"/>
</dbReference>
<dbReference type="CDD" id="cd08200">
    <property type="entry name" value="catalase_peroxidase_2"/>
    <property type="match status" value="1"/>
</dbReference>
<feature type="region of interest" description="Disordered" evidence="14">
    <location>
        <begin position="276"/>
        <end position="314"/>
    </location>
</feature>
<evidence type="ECO:0000256" key="7">
    <source>
        <dbReference type="ARBA" id="ARBA00049145"/>
    </source>
</evidence>
<keyword evidence="5 12" id="KW-0408">Iron</keyword>
<comment type="caution">
    <text evidence="16">The sequence shown here is derived from an EMBL/GenBank/DDBJ whole genome shotgun (WGS) entry which is preliminary data.</text>
</comment>
<comment type="similarity">
    <text evidence="9 12 13">Belongs to the peroxidase family. Peroxidase/catalase subfamily.</text>
</comment>
<evidence type="ECO:0000256" key="6">
    <source>
        <dbReference type="ARBA" id="ARBA00023324"/>
    </source>
</evidence>
<dbReference type="NCBIfam" id="TIGR00198">
    <property type="entry name" value="cat_per_HPI"/>
    <property type="match status" value="1"/>
</dbReference>
<evidence type="ECO:0000256" key="14">
    <source>
        <dbReference type="SAM" id="MobiDB-lite"/>
    </source>
</evidence>
<comment type="subunit">
    <text evidence="12">Homodimer or homotetramer.</text>
</comment>
<evidence type="ECO:0000313" key="16">
    <source>
        <dbReference type="EMBL" id="MUN38372.1"/>
    </source>
</evidence>
<dbReference type="FunFam" id="1.10.520.10:FF:000002">
    <property type="entry name" value="Catalase-peroxidase"/>
    <property type="match status" value="1"/>
</dbReference>
<comment type="catalytic activity">
    <reaction evidence="7 12 13">
        <text>2 H2O2 = O2 + 2 H2O</text>
        <dbReference type="Rhea" id="RHEA:20309"/>
        <dbReference type="ChEBI" id="CHEBI:15377"/>
        <dbReference type="ChEBI" id="CHEBI:15379"/>
        <dbReference type="ChEBI" id="CHEBI:16240"/>
        <dbReference type="EC" id="1.11.1.21"/>
    </reaction>
</comment>
<evidence type="ECO:0000256" key="10">
    <source>
        <dbReference type="ARBA" id="ARBA00067012"/>
    </source>
</evidence>
<sequence>MSENNESIANDKAAEAGGGCPVAHTRAPHPTQGGGNRGWWPERLNLKLLAKNTSVVNPLGEDFDYAEAFNSLDLDAVKQDLARVLTDSQEWWPADFGHYGPLIIRMAWHSAGTYRVSDGRGGAGAGQQRFAPLNSWPDNASLDKARRVLWPVKQKYGRKISWADLMILAGNVALETMGLKTFGYAGGREDAWEAEEDVFWGPETTWLDDERYSGDRELENPLAAVQMGLIYVNPEGPNGNPDPLAAARDIRETFGRMAMNDEETVALIAGGHTFGKAHGAAPGDSIGPEPEGSPLEDQGLGWKGTHGTGKGRDSYTSGLEVTWTATPTTWDNTFWDNLFGYEWELTKSPAGAHQWRPKDGAGANTVPDPEDGTLNRQPMMLTTDLSLRFDPIYEPISRRFKDNPEEFADAFARAWFKLTHRDMGPVARYLGPEVPAETLIWQDPVPAVDHELVGPQDVAELKARLLDSGLSVSQLVATAWASAASFRGTDKRGGANGARIRLEPQRSWEVNNPSELATVLRTLERVQETWNAEQTGGKRISLADLIILGGSAGVERAAKDAGHDIEVPFTPGRTDASQEQTDVESFEVMEPAHDGFRNYLKKGHLLPGEFLLIDRANLLTLSPPQMTVLLGGLRVLGVNHGQSSLGVLTDRPGTLTNDFFVNLLDMGTVWKATSEEAETFEGRDASGKVRWTGSRADLVFGSNSELRAVAEVYASDDAEEKFVQDFVAAWVKVMNLDRYDLA</sequence>
<dbReference type="InterPro" id="IPR002016">
    <property type="entry name" value="Haem_peroxidase"/>
</dbReference>
<feature type="domain" description="Plant heme peroxidase family profile" evidence="15">
    <location>
        <begin position="142"/>
        <end position="437"/>
    </location>
</feature>
<evidence type="ECO:0000256" key="8">
    <source>
        <dbReference type="ARBA" id="ARBA00051651"/>
    </source>
</evidence>
<evidence type="ECO:0000256" key="13">
    <source>
        <dbReference type="RuleBase" id="RU003451"/>
    </source>
</evidence>
<dbReference type="Gene3D" id="1.10.520.10">
    <property type="match status" value="2"/>
</dbReference>
<dbReference type="PANTHER" id="PTHR30555">
    <property type="entry name" value="HYDROPEROXIDASE I, BIFUNCTIONAL CATALASE-PEROXIDASE"/>
    <property type="match status" value="1"/>
</dbReference>
<dbReference type="Pfam" id="PF00141">
    <property type="entry name" value="peroxidase"/>
    <property type="match status" value="2"/>
</dbReference>
<dbReference type="Gene3D" id="1.10.420.10">
    <property type="entry name" value="Peroxidase, domain 2"/>
    <property type="match status" value="2"/>
</dbReference>
<keyword evidence="4 12" id="KW-0560">Oxidoreductase</keyword>
<dbReference type="FunFam" id="1.10.420.10:FF:000002">
    <property type="entry name" value="Catalase-peroxidase"/>
    <property type="match status" value="1"/>
</dbReference>
<evidence type="ECO:0000256" key="5">
    <source>
        <dbReference type="ARBA" id="ARBA00023004"/>
    </source>
</evidence>
<dbReference type="InterPro" id="IPR019793">
    <property type="entry name" value="Peroxidases_heam-ligand_BS"/>
</dbReference>
<comment type="caution">
    <text evidence="12">Lacks conserved residue(s) required for the propagation of feature annotation.</text>
</comment>
<dbReference type="InterPro" id="IPR019794">
    <property type="entry name" value="Peroxidases_AS"/>
</dbReference>
<keyword evidence="2 12" id="KW-0349">Heme</keyword>
<dbReference type="PRINTS" id="PR00458">
    <property type="entry name" value="PEROXIDASE"/>
</dbReference>
<comment type="PTM">
    <text evidence="12">Formation of the three residue Trp-Tyr-Met cross-link is important for the catalase, but not the peroxidase activity of the enzyme.</text>
</comment>
<dbReference type="GO" id="GO:0020037">
    <property type="term" value="F:heme binding"/>
    <property type="evidence" value="ECO:0007669"/>
    <property type="project" value="InterPro"/>
</dbReference>
<comment type="function">
    <text evidence="12">Bifunctional enzyme with both catalase and broad-spectrum peroxidase activity.</text>
</comment>
<dbReference type="GO" id="GO:0004096">
    <property type="term" value="F:catalase activity"/>
    <property type="evidence" value="ECO:0007669"/>
    <property type="project" value="UniProtKB-UniRule"/>
</dbReference>